<reference evidence="3 6" key="2">
    <citation type="submission" date="2020-07" db="EMBL/GenBank/DDBJ databases">
        <title>Sequencing the genomes of 1000 actinobacteria strains.</title>
        <authorList>
            <person name="Klenk H.-P."/>
        </authorList>
    </citation>
    <scope>NUCLEOTIDE SEQUENCE [LARGE SCALE GENOMIC DNA]</scope>
    <source>
        <strain evidence="3 6">DSM 45117</strain>
    </source>
</reference>
<protein>
    <submittedName>
        <fullName evidence="3 4">Membrane protein YczE</fullName>
    </submittedName>
</protein>
<reference evidence="4 5" key="1">
    <citation type="submission" date="2016-10" db="EMBL/GenBank/DDBJ databases">
        <authorList>
            <person name="de Groot N.N."/>
        </authorList>
    </citation>
    <scope>NUCLEOTIDE SEQUENCE [LARGE SCALE GENOMIC DNA]</scope>
    <source>
        <strain evidence="4 5">CPCC 202808</strain>
    </source>
</reference>
<evidence type="ECO:0000256" key="2">
    <source>
        <dbReference type="SAM" id="Phobius"/>
    </source>
</evidence>
<evidence type="ECO:0000313" key="5">
    <source>
        <dbReference type="Proteomes" id="UP000199052"/>
    </source>
</evidence>
<dbReference type="EMBL" id="JACBZA010000001">
    <property type="protein sequence ID" value="NYH83700.1"/>
    <property type="molecule type" value="Genomic_DNA"/>
</dbReference>
<dbReference type="OrthoDB" id="154912at2"/>
<organism evidence="4 5">
    <name type="scientific">Actinopolymorpha cephalotaxi</name>
    <dbReference type="NCBI Taxonomy" id="504797"/>
    <lineage>
        <taxon>Bacteria</taxon>
        <taxon>Bacillati</taxon>
        <taxon>Actinomycetota</taxon>
        <taxon>Actinomycetes</taxon>
        <taxon>Propionibacteriales</taxon>
        <taxon>Actinopolymorphaceae</taxon>
        <taxon>Actinopolymorpha</taxon>
    </lineage>
</organism>
<dbReference type="Proteomes" id="UP000533017">
    <property type="component" value="Unassembled WGS sequence"/>
</dbReference>
<feature type="transmembrane region" description="Helical" evidence="2">
    <location>
        <begin position="21"/>
        <end position="41"/>
    </location>
</feature>
<keyword evidence="2" id="KW-1133">Transmembrane helix</keyword>
<feature type="region of interest" description="Disordered" evidence="1">
    <location>
        <begin position="213"/>
        <end position="233"/>
    </location>
</feature>
<keyword evidence="2" id="KW-0472">Membrane</keyword>
<dbReference type="PANTHER" id="PTHR40078">
    <property type="entry name" value="INTEGRAL MEMBRANE PROTEIN-RELATED"/>
    <property type="match status" value="1"/>
</dbReference>
<dbReference type="PANTHER" id="PTHR40078:SF1">
    <property type="entry name" value="INTEGRAL MEMBRANE PROTEIN"/>
    <property type="match status" value="1"/>
</dbReference>
<dbReference type="InterPro" id="IPR038750">
    <property type="entry name" value="YczE/YyaS-like"/>
</dbReference>
<evidence type="ECO:0000256" key="1">
    <source>
        <dbReference type="SAM" id="MobiDB-lite"/>
    </source>
</evidence>
<dbReference type="Pfam" id="PF19700">
    <property type="entry name" value="DUF6198"/>
    <property type="match status" value="1"/>
</dbReference>
<evidence type="ECO:0000313" key="6">
    <source>
        <dbReference type="Proteomes" id="UP000533017"/>
    </source>
</evidence>
<feature type="transmembrane region" description="Helical" evidence="2">
    <location>
        <begin position="61"/>
        <end position="81"/>
    </location>
</feature>
<gene>
    <name evidence="3" type="ORF">FHR37_002551</name>
    <name evidence="4" type="ORF">SAMN05421678_10448</name>
</gene>
<keyword evidence="6" id="KW-1185">Reference proteome</keyword>
<evidence type="ECO:0000313" key="4">
    <source>
        <dbReference type="EMBL" id="SFG12667.1"/>
    </source>
</evidence>
<dbReference type="Proteomes" id="UP000199052">
    <property type="component" value="Unassembled WGS sequence"/>
</dbReference>
<feature type="transmembrane region" description="Helical" evidence="2">
    <location>
        <begin position="115"/>
        <end position="137"/>
    </location>
</feature>
<keyword evidence="2" id="KW-0812">Transmembrane</keyword>
<dbReference type="EMBL" id="FOOI01000004">
    <property type="protein sequence ID" value="SFG12667.1"/>
    <property type="molecule type" value="Genomic_DNA"/>
</dbReference>
<dbReference type="STRING" id="504797.SAMN05421678_10448"/>
<proteinExistence type="predicted"/>
<evidence type="ECO:0000313" key="3">
    <source>
        <dbReference type="EMBL" id="NYH83700.1"/>
    </source>
</evidence>
<dbReference type="RefSeq" id="WP_092882540.1">
    <property type="nucleotide sequence ID" value="NZ_FOOI01000004.1"/>
</dbReference>
<feature type="transmembrane region" description="Helical" evidence="2">
    <location>
        <begin position="88"/>
        <end position="109"/>
    </location>
</feature>
<sequence length="233" mass="24345">MHLKLENLGPRAQLGLDRLPLRLMVLFAGLCGYGASLALLIRSGLGVSPWGVLQVAIARTAGLSVGTVVVVVSFAVLALWWPLRQKPGIGTLANCVCVGVACDVTLAVVTRPGDLILRAVLLPAGILLNGLSSALYIGSQLGPGPRDGLMTGLHRVTGRPIGLLRPGIEVVVLGSGWLLGGPVGIGTALYALCIGPVVQWVLPRVQITTQRYPITAPPDRSDHRTTPTKGRPC</sequence>
<accession>A0A1I2PF96</accession>
<dbReference type="AlphaFoldDB" id="A0A1I2PF96"/>
<name>A0A1I2PF96_9ACTN</name>